<feature type="chain" id="PRO_5041976686" description="GLPGLI family protein" evidence="1">
    <location>
        <begin position="18"/>
        <end position="230"/>
    </location>
</feature>
<keyword evidence="3" id="KW-1185">Reference proteome</keyword>
<evidence type="ECO:0000256" key="1">
    <source>
        <dbReference type="SAM" id="SignalP"/>
    </source>
</evidence>
<feature type="signal peptide" evidence="1">
    <location>
        <begin position="1"/>
        <end position="17"/>
    </location>
</feature>
<protein>
    <recommendedName>
        <fullName evidence="4">GLPGLI family protein</fullName>
    </recommendedName>
</protein>
<evidence type="ECO:0000313" key="3">
    <source>
        <dbReference type="Proteomes" id="UP000187506"/>
    </source>
</evidence>
<dbReference type="RefSeq" id="WP_076732875.1">
    <property type="nucleotide sequence ID" value="NZ_CP019352.1"/>
</dbReference>
<evidence type="ECO:0008006" key="4">
    <source>
        <dbReference type="Google" id="ProtNLM"/>
    </source>
</evidence>
<name>A0AAC9LLZ7_9FLAO</name>
<sequence length="230" mass="27641">MKYITLALLLSFSFCFAQKTYEFDTLLEYECRFNTTKSDTTVTQYLYTNSKDNSYYISVRDYDSLHYSLNFYAYNKYHSQVKVIKSKLFKSAEIDILDCETIHNSSSKYKFRTKEYDFVNLKDTLVNNTLNKTYKLSYLKSKKKKKRRKIGTIQYIIKPNTEYYLPVLYHITAYNEWDKERNIPNGIFKEYIFYNYNDEITNHYKLKEIKHTAVKLNVTKPCPPTMTIQK</sequence>
<dbReference type="KEGG" id="lvn:BWR22_06825"/>
<accession>A0AAC9LLZ7</accession>
<organism evidence="2 3">
    <name type="scientific">Lacinutrix venerupis</name>
    <dbReference type="NCBI Taxonomy" id="1486034"/>
    <lineage>
        <taxon>Bacteria</taxon>
        <taxon>Pseudomonadati</taxon>
        <taxon>Bacteroidota</taxon>
        <taxon>Flavobacteriia</taxon>
        <taxon>Flavobacteriales</taxon>
        <taxon>Flavobacteriaceae</taxon>
        <taxon>Lacinutrix</taxon>
    </lineage>
</organism>
<proteinExistence type="predicted"/>
<dbReference type="AlphaFoldDB" id="A0AAC9LLZ7"/>
<reference evidence="2 3" key="1">
    <citation type="submission" date="2017-01" db="EMBL/GenBank/DDBJ databases">
        <title>Complete genome of Lacinutrix venerupis DOK2-8 isolated from seawater in Dokdo.</title>
        <authorList>
            <person name="Chi W.-J."/>
            <person name="Kim J.H."/>
        </authorList>
    </citation>
    <scope>NUCLEOTIDE SEQUENCE [LARGE SCALE GENOMIC DNA]</scope>
    <source>
        <strain evidence="2 3">DOK2-8</strain>
    </source>
</reference>
<evidence type="ECO:0000313" key="2">
    <source>
        <dbReference type="EMBL" id="APY00033.1"/>
    </source>
</evidence>
<gene>
    <name evidence="2" type="ORF">BWR22_06825</name>
</gene>
<dbReference type="EMBL" id="CP019352">
    <property type="protein sequence ID" value="APY00033.1"/>
    <property type="molecule type" value="Genomic_DNA"/>
</dbReference>
<dbReference type="Proteomes" id="UP000187506">
    <property type="component" value="Chromosome"/>
</dbReference>
<keyword evidence="1" id="KW-0732">Signal</keyword>